<evidence type="ECO:0000256" key="1">
    <source>
        <dbReference type="ARBA" id="ARBA00023015"/>
    </source>
</evidence>
<dbReference type="EMBL" id="CACVAT010000462">
    <property type="protein sequence ID" value="CAA6828225.1"/>
    <property type="molecule type" value="Genomic_DNA"/>
</dbReference>
<dbReference type="AlphaFoldDB" id="A0A6S6U0V1"/>
<reference evidence="6" key="1">
    <citation type="submission" date="2020-01" db="EMBL/GenBank/DDBJ databases">
        <authorList>
            <person name="Meier V. D."/>
            <person name="Meier V D."/>
        </authorList>
    </citation>
    <scope>NUCLEOTIDE SEQUENCE</scope>
    <source>
        <strain evidence="6">HLG_WM_MAG_09</strain>
    </source>
</reference>
<dbReference type="SUPFAM" id="SSF46689">
    <property type="entry name" value="Homeodomain-like"/>
    <property type="match status" value="1"/>
</dbReference>
<evidence type="ECO:0000256" key="2">
    <source>
        <dbReference type="ARBA" id="ARBA00023125"/>
    </source>
</evidence>
<keyword evidence="3" id="KW-0804">Transcription</keyword>
<gene>
    <name evidence="6" type="ORF">HELGO_WM49925</name>
</gene>
<keyword evidence="2 4" id="KW-0238">DNA-binding</keyword>
<protein>
    <submittedName>
        <fullName evidence="6">TetR family transcriptional regulator</fullName>
    </submittedName>
</protein>
<sequence>MSKTTEQAECEDTNSEQAVRLTREDWVEAAVQIFAEKGIDAVRIEPLAQGLNVTKGSFYWHFKNREALHQAIIDHWAERCVQALTHCFKDDDDIIEVILNILLLWMRDEPFSPRLDAAMRDWSRRSEDVRSVVKQADKTRTEAIASAFRQAGYEPESAMVRARTLYFLQIGYYEADLREARAARVARWGEYVRVLTGLELSQDRLDVFRDRHFSAEELLG</sequence>
<dbReference type="InterPro" id="IPR050109">
    <property type="entry name" value="HTH-type_TetR-like_transc_reg"/>
</dbReference>
<dbReference type="InterPro" id="IPR001647">
    <property type="entry name" value="HTH_TetR"/>
</dbReference>
<organism evidence="6">
    <name type="scientific">uncultured Thiotrichaceae bacterium</name>
    <dbReference type="NCBI Taxonomy" id="298394"/>
    <lineage>
        <taxon>Bacteria</taxon>
        <taxon>Pseudomonadati</taxon>
        <taxon>Pseudomonadota</taxon>
        <taxon>Gammaproteobacteria</taxon>
        <taxon>Thiotrichales</taxon>
        <taxon>Thiotrichaceae</taxon>
        <taxon>environmental samples</taxon>
    </lineage>
</organism>
<feature type="DNA-binding region" description="H-T-H motif" evidence="4">
    <location>
        <begin position="43"/>
        <end position="62"/>
    </location>
</feature>
<evidence type="ECO:0000256" key="3">
    <source>
        <dbReference type="ARBA" id="ARBA00023163"/>
    </source>
</evidence>
<dbReference type="GO" id="GO:0003700">
    <property type="term" value="F:DNA-binding transcription factor activity"/>
    <property type="evidence" value="ECO:0007669"/>
    <property type="project" value="TreeGrafter"/>
</dbReference>
<dbReference type="InterPro" id="IPR009057">
    <property type="entry name" value="Homeodomain-like_sf"/>
</dbReference>
<dbReference type="PROSITE" id="PS50977">
    <property type="entry name" value="HTH_TETR_2"/>
    <property type="match status" value="1"/>
</dbReference>
<evidence type="ECO:0000256" key="4">
    <source>
        <dbReference type="PROSITE-ProRule" id="PRU00335"/>
    </source>
</evidence>
<keyword evidence="1" id="KW-0805">Transcription regulation</keyword>
<dbReference type="GO" id="GO:0000976">
    <property type="term" value="F:transcription cis-regulatory region binding"/>
    <property type="evidence" value="ECO:0007669"/>
    <property type="project" value="TreeGrafter"/>
</dbReference>
<proteinExistence type="predicted"/>
<dbReference type="Pfam" id="PF00440">
    <property type="entry name" value="TetR_N"/>
    <property type="match status" value="1"/>
</dbReference>
<dbReference type="PANTHER" id="PTHR30055:SF234">
    <property type="entry name" value="HTH-TYPE TRANSCRIPTIONAL REGULATOR BETI"/>
    <property type="match status" value="1"/>
</dbReference>
<dbReference type="Gene3D" id="1.10.357.10">
    <property type="entry name" value="Tetracycline Repressor, domain 2"/>
    <property type="match status" value="1"/>
</dbReference>
<dbReference type="PANTHER" id="PTHR30055">
    <property type="entry name" value="HTH-TYPE TRANSCRIPTIONAL REGULATOR RUTR"/>
    <property type="match status" value="1"/>
</dbReference>
<accession>A0A6S6U0V1</accession>
<name>A0A6S6U0V1_9GAMM</name>
<feature type="domain" description="HTH tetR-type" evidence="5">
    <location>
        <begin position="20"/>
        <end position="80"/>
    </location>
</feature>
<evidence type="ECO:0000313" key="6">
    <source>
        <dbReference type="EMBL" id="CAA6828225.1"/>
    </source>
</evidence>
<evidence type="ECO:0000259" key="5">
    <source>
        <dbReference type="PROSITE" id="PS50977"/>
    </source>
</evidence>
<dbReference type="PRINTS" id="PR00455">
    <property type="entry name" value="HTHTETR"/>
</dbReference>